<evidence type="ECO:0000256" key="1">
    <source>
        <dbReference type="SAM" id="SignalP"/>
    </source>
</evidence>
<sequence>MDFGRNTPVIRRALLAGLTAALASAPAAAQNLLGNPGFGGGLDSWSDYGSQELSNGQRNYTGADVAGVAGSGSAQFLLSAKAGNGVAIGLSQCFAVVPSQSYNYGARVLLPTGQPTGQARVHIEVAFYSAPACEASLGTGGSQSLLIGTDFPLDDSAWRGLPAGVPGTPASLVSPKTAASAQLRVYLMRDNAAGGAMANVDNVFFGVNLTPVALQRFSVD</sequence>
<reference evidence="2" key="1">
    <citation type="submission" date="2022-07" db="EMBL/GenBank/DDBJ databases">
        <title>Tahibacter sp., a new gammaproteobacterium isolated from the silt sample collected at pig farm.</title>
        <authorList>
            <person name="Chen H."/>
        </authorList>
    </citation>
    <scope>NUCLEOTIDE SEQUENCE</scope>
    <source>
        <strain evidence="2">P2K</strain>
    </source>
</reference>
<dbReference type="RefSeq" id="WP_255910403.1">
    <property type="nucleotide sequence ID" value="NZ_JANFQO010000001.1"/>
</dbReference>
<protein>
    <recommendedName>
        <fullName evidence="4">CBM-cenC domain-containing protein</fullName>
    </recommendedName>
</protein>
<comment type="caution">
    <text evidence="2">The sequence shown here is derived from an EMBL/GenBank/DDBJ whole genome shotgun (WGS) entry which is preliminary data.</text>
</comment>
<evidence type="ECO:0000313" key="2">
    <source>
        <dbReference type="EMBL" id="MCQ4163325.1"/>
    </source>
</evidence>
<organism evidence="2 3">
    <name type="scientific">Tahibacter harae</name>
    <dbReference type="NCBI Taxonomy" id="2963937"/>
    <lineage>
        <taxon>Bacteria</taxon>
        <taxon>Pseudomonadati</taxon>
        <taxon>Pseudomonadota</taxon>
        <taxon>Gammaproteobacteria</taxon>
        <taxon>Lysobacterales</taxon>
        <taxon>Rhodanobacteraceae</taxon>
        <taxon>Tahibacter</taxon>
    </lineage>
</organism>
<proteinExistence type="predicted"/>
<feature type="signal peptide" evidence="1">
    <location>
        <begin position="1"/>
        <end position="29"/>
    </location>
</feature>
<dbReference type="Gene3D" id="2.60.120.260">
    <property type="entry name" value="Galactose-binding domain-like"/>
    <property type="match status" value="1"/>
</dbReference>
<feature type="chain" id="PRO_5045800369" description="CBM-cenC domain-containing protein" evidence="1">
    <location>
        <begin position="30"/>
        <end position="220"/>
    </location>
</feature>
<accession>A0ABT1QMR8</accession>
<evidence type="ECO:0000313" key="3">
    <source>
        <dbReference type="Proteomes" id="UP001165498"/>
    </source>
</evidence>
<name>A0ABT1QMR8_9GAMM</name>
<dbReference type="Proteomes" id="UP001165498">
    <property type="component" value="Unassembled WGS sequence"/>
</dbReference>
<keyword evidence="3" id="KW-1185">Reference proteome</keyword>
<evidence type="ECO:0008006" key="4">
    <source>
        <dbReference type="Google" id="ProtNLM"/>
    </source>
</evidence>
<dbReference type="EMBL" id="JANFQO010000001">
    <property type="protein sequence ID" value="MCQ4163325.1"/>
    <property type="molecule type" value="Genomic_DNA"/>
</dbReference>
<gene>
    <name evidence="2" type="ORF">NM961_01250</name>
</gene>
<keyword evidence="1" id="KW-0732">Signal</keyword>